<evidence type="ECO:0000256" key="9">
    <source>
        <dbReference type="ARBA" id="ARBA00023098"/>
    </source>
</evidence>
<evidence type="ECO:0000256" key="8">
    <source>
        <dbReference type="ARBA" id="ARBA00022679"/>
    </source>
</evidence>
<dbReference type="OrthoDB" id="9801642at2"/>
<dbReference type="GO" id="GO:0005543">
    <property type="term" value="F:phospholipid binding"/>
    <property type="evidence" value="ECO:0007669"/>
    <property type="project" value="TreeGrafter"/>
</dbReference>
<evidence type="ECO:0000256" key="6">
    <source>
        <dbReference type="ARBA" id="ARBA00022556"/>
    </source>
</evidence>
<keyword evidence="6" id="KW-0441">Lipid A biosynthesis</keyword>
<organism evidence="13 14">
    <name type="scientific">Psittacicella melopsittaci</name>
    <dbReference type="NCBI Taxonomy" id="2028576"/>
    <lineage>
        <taxon>Bacteria</taxon>
        <taxon>Pseudomonadati</taxon>
        <taxon>Pseudomonadota</taxon>
        <taxon>Gammaproteobacteria</taxon>
        <taxon>Pasteurellales</taxon>
        <taxon>Psittacicellaceae</taxon>
        <taxon>Psittacicella</taxon>
    </lineage>
</organism>
<dbReference type="Proteomes" id="UP000266258">
    <property type="component" value="Unassembled WGS sequence"/>
</dbReference>
<dbReference type="GO" id="GO:0008915">
    <property type="term" value="F:lipid-A-disaccharide synthase activity"/>
    <property type="evidence" value="ECO:0007669"/>
    <property type="project" value="UniProtKB-EC"/>
</dbReference>
<gene>
    <name evidence="13" type="ORF">CJP74_01485</name>
</gene>
<comment type="caution">
    <text evidence="13">The sequence shown here is derived from an EMBL/GenBank/DDBJ whole genome shotgun (WGS) entry which is preliminary data.</text>
</comment>
<evidence type="ECO:0000313" key="14">
    <source>
        <dbReference type="Proteomes" id="UP000266258"/>
    </source>
</evidence>
<dbReference type="SUPFAM" id="SSF53756">
    <property type="entry name" value="UDP-Glycosyltransferase/glycogen phosphorylase"/>
    <property type="match status" value="1"/>
</dbReference>
<keyword evidence="5" id="KW-0444">Lipid biosynthesis</keyword>
<evidence type="ECO:0000256" key="7">
    <source>
        <dbReference type="ARBA" id="ARBA00022676"/>
    </source>
</evidence>
<accession>A0A3A1YBH6</accession>
<keyword evidence="8" id="KW-0808">Transferase</keyword>
<comment type="similarity">
    <text evidence="2">Belongs to the LpxB family.</text>
</comment>
<evidence type="ECO:0000256" key="5">
    <source>
        <dbReference type="ARBA" id="ARBA00022516"/>
    </source>
</evidence>
<evidence type="ECO:0000256" key="4">
    <source>
        <dbReference type="ARBA" id="ARBA00020902"/>
    </source>
</evidence>
<reference evidence="13 14" key="1">
    <citation type="submission" date="2017-08" db="EMBL/GenBank/DDBJ databases">
        <title>Reclassification of Bisgaard taxon 37 and 44.</title>
        <authorList>
            <person name="Christensen H."/>
        </authorList>
    </citation>
    <scope>NUCLEOTIDE SEQUENCE [LARGE SCALE GENOMIC DNA]</scope>
    <source>
        <strain evidence="13 14">B96_4</strain>
    </source>
</reference>
<evidence type="ECO:0000256" key="12">
    <source>
        <dbReference type="SAM" id="MobiDB-lite"/>
    </source>
</evidence>
<name>A0A3A1YBH6_9GAMM</name>
<feature type="coiled-coil region" evidence="11">
    <location>
        <begin position="340"/>
        <end position="410"/>
    </location>
</feature>
<evidence type="ECO:0000256" key="10">
    <source>
        <dbReference type="ARBA" id="ARBA00048975"/>
    </source>
</evidence>
<evidence type="ECO:0000256" key="1">
    <source>
        <dbReference type="ARBA" id="ARBA00002056"/>
    </source>
</evidence>
<evidence type="ECO:0000256" key="2">
    <source>
        <dbReference type="ARBA" id="ARBA00007868"/>
    </source>
</evidence>
<evidence type="ECO:0000256" key="11">
    <source>
        <dbReference type="SAM" id="Coils"/>
    </source>
</evidence>
<keyword evidence="9" id="KW-0443">Lipid metabolism</keyword>
<proteinExistence type="inferred from homology"/>
<dbReference type="EC" id="2.4.1.182" evidence="3"/>
<dbReference type="GO" id="GO:0016020">
    <property type="term" value="C:membrane"/>
    <property type="evidence" value="ECO:0007669"/>
    <property type="project" value="GOC"/>
</dbReference>
<feature type="compositionally biased region" description="Low complexity" evidence="12">
    <location>
        <begin position="624"/>
        <end position="639"/>
    </location>
</feature>
<keyword evidence="7" id="KW-0328">Glycosyltransferase</keyword>
<dbReference type="GO" id="GO:0009245">
    <property type="term" value="P:lipid A biosynthetic process"/>
    <property type="evidence" value="ECO:0007669"/>
    <property type="project" value="UniProtKB-KW"/>
</dbReference>
<keyword evidence="14" id="KW-1185">Reference proteome</keyword>
<protein>
    <recommendedName>
        <fullName evidence="4">Lipid-A-disaccharide synthase</fullName>
        <ecNumber evidence="3">2.4.1.182</ecNumber>
    </recommendedName>
</protein>
<dbReference type="AlphaFoldDB" id="A0A3A1YBH6"/>
<sequence>MKDLLNNIPLNTKICLVAGEVSGDQLGAGLVAQLKTYRPDLQFVGIGGDLMRAQGVDTWYDISELSYFGVVDVVLSLPKILRVISRTKARLKESGAQLYIGIDNPDFNLRLETYAKESLGIKTIHYVSPSVWAWRQGRIETIKKACDLVLCLLPFEKDFYDQHQQPAAFVGHRLANTLGASLQLDAQAYQELLINTAQQRLNTLSNGQVWVSQAKRLMEASQEPLSDSEFIALQNQPRDALSGSKIVADLEEQAQTANENQEQAKPEEATLAAQPEKSTQASQEEQTSASQTSTQPEEPTPATKAELTLSAGSQNLALGFKDLVLGVDGKYYLSLTPEQVDNLKAQAKKVESVSKKVEKATAEVEKATVEVEVKEPTLATPDFIVNSQRLQAFVNNLPSAQQALAKLQAQVELEVNQVKVAILPGSRSAEIDLIFPWYLSGIRKAIQEKLLPEQVELLVPVAKAKLKDQLIAVAADYKDLNLKFIDGHAHQVLQSAVFALVSSGTATLDTLLCHTPMLVGYRLSGLNFFLAKRLIKTPYVALANVIMGQEFAKELIQDDLTAANIVSQLKPLLDVNYNLNIRQVYFFEHLRLQKDSDKLAAQATLALLAGDLEAATLTQGEQASSDSEPVSSDSEPVSSDQEPASAESAPEQLKAPTSN</sequence>
<comment type="catalytic activity">
    <reaction evidence="10">
        <text>a lipid X + a UDP-2-N,3-O-bis[(3R)-3-hydroxyacyl]-alpha-D-glucosamine = a lipid A disaccharide + UDP + H(+)</text>
        <dbReference type="Rhea" id="RHEA:67828"/>
        <dbReference type="ChEBI" id="CHEBI:15378"/>
        <dbReference type="ChEBI" id="CHEBI:58223"/>
        <dbReference type="ChEBI" id="CHEBI:137748"/>
        <dbReference type="ChEBI" id="CHEBI:176338"/>
        <dbReference type="ChEBI" id="CHEBI:176343"/>
        <dbReference type="EC" id="2.4.1.182"/>
    </reaction>
</comment>
<dbReference type="RefSeq" id="WP_119496509.1">
    <property type="nucleotide sequence ID" value="NZ_NRJH01000013.1"/>
</dbReference>
<feature type="region of interest" description="Disordered" evidence="12">
    <location>
        <begin position="254"/>
        <end position="304"/>
    </location>
</feature>
<keyword evidence="11" id="KW-0175">Coiled coil</keyword>
<feature type="region of interest" description="Disordered" evidence="12">
    <location>
        <begin position="618"/>
        <end position="659"/>
    </location>
</feature>
<feature type="compositionally biased region" description="Low complexity" evidence="12">
    <location>
        <begin position="278"/>
        <end position="295"/>
    </location>
</feature>
<evidence type="ECO:0000256" key="3">
    <source>
        <dbReference type="ARBA" id="ARBA00012687"/>
    </source>
</evidence>
<dbReference type="Pfam" id="PF02684">
    <property type="entry name" value="LpxB"/>
    <property type="match status" value="2"/>
</dbReference>
<dbReference type="EMBL" id="NRJH01000013">
    <property type="protein sequence ID" value="RIY33564.1"/>
    <property type="molecule type" value="Genomic_DNA"/>
</dbReference>
<comment type="function">
    <text evidence="1">Condensation of UDP-2,3-diacylglucosamine and 2,3-diacylglucosamine-1-phosphate to form lipid A disaccharide, a precursor of lipid A, a phosphorylated glycolipid that anchors the lipopolysaccharide to the outer membrane of the cell.</text>
</comment>
<dbReference type="PANTHER" id="PTHR30372:SF4">
    <property type="entry name" value="LIPID-A-DISACCHARIDE SYNTHASE, MITOCHONDRIAL-RELATED"/>
    <property type="match status" value="1"/>
</dbReference>
<evidence type="ECO:0000313" key="13">
    <source>
        <dbReference type="EMBL" id="RIY33564.1"/>
    </source>
</evidence>
<dbReference type="InterPro" id="IPR003835">
    <property type="entry name" value="Glyco_trans_19"/>
</dbReference>
<dbReference type="PANTHER" id="PTHR30372">
    <property type="entry name" value="LIPID-A-DISACCHARIDE SYNTHASE"/>
    <property type="match status" value="1"/>
</dbReference>